<dbReference type="RefSeq" id="WP_169153733.1">
    <property type="nucleotide sequence ID" value="NZ_CAWPJE010000327.1"/>
</dbReference>
<sequence>MPTTDQSIQEVYRYVVDTLSLSERLRLAALILNDLTQQNITVIDSSDTWSESDQLELTTFSLQYAASLFSESEETTQ</sequence>
<reference evidence="1 2" key="1">
    <citation type="submission" date="2018-06" db="EMBL/GenBank/DDBJ databases">
        <title>Comparative genomics of Brasilonema spp. strains.</title>
        <authorList>
            <person name="Alvarenga D.O."/>
            <person name="Fiore M.F."/>
            <person name="Varani A.M."/>
        </authorList>
    </citation>
    <scope>NUCLEOTIDE SEQUENCE [LARGE SCALE GENOMIC DNA]</scope>
    <source>
        <strain evidence="1 2">SPC951</strain>
    </source>
</reference>
<keyword evidence="2" id="KW-1185">Reference proteome</keyword>
<protein>
    <submittedName>
        <fullName evidence="1">Uncharacterized protein</fullName>
    </submittedName>
</protein>
<organism evidence="1 2">
    <name type="scientific">Brasilonema bromeliae SPC951</name>
    <dbReference type="NCBI Taxonomy" id="385972"/>
    <lineage>
        <taxon>Bacteria</taxon>
        <taxon>Bacillati</taxon>
        <taxon>Cyanobacteriota</taxon>
        <taxon>Cyanophyceae</taxon>
        <taxon>Nostocales</taxon>
        <taxon>Scytonemataceae</taxon>
        <taxon>Brasilonema</taxon>
        <taxon>Bromeliae group (in: Brasilonema)</taxon>
    </lineage>
</organism>
<evidence type="ECO:0000313" key="1">
    <source>
        <dbReference type="EMBL" id="NMG18443.1"/>
    </source>
</evidence>
<gene>
    <name evidence="1" type="ORF">DP116_02860</name>
</gene>
<evidence type="ECO:0000313" key="2">
    <source>
        <dbReference type="Proteomes" id="UP000718564"/>
    </source>
</evidence>
<dbReference type="EMBL" id="QMEB01000012">
    <property type="protein sequence ID" value="NMG18443.1"/>
    <property type="molecule type" value="Genomic_DNA"/>
</dbReference>
<comment type="caution">
    <text evidence="1">The sequence shown here is derived from an EMBL/GenBank/DDBJ whole genome shotgun (WGS) entry which is preliminary data.</text>
</comment>
<proteinExistence type="predicted"/>
<dbReference type="Proteomes" id="UP000718564">
    <property type="component" value="Unassembled WGS sequence"/>
</dbReference>
<name>A0ABX1P2Y7_9CYAN</name>
<accession>A0ABX1P2Y7</accession>